<keyword evidence="3" id="KW-1185">Reference proteome</keyword>
<dbReference type="PANTHER" id="PTHR42912:SF6">
    <property type="entry name" value="METHYLTRANSFERASE TYPE 11 DOMAIN-CONTAINING PROTEIN"/>
    <property type="match status" value="1"/>
</dbReference>
<reference evidence="2 3" key="1">
    <citation type="submission" date="2019-02" db="EMBL/GenBank/DDBJ databases">
        <title>Deep-cultivation of Planctomycetes and their phenomic and genomic characterization uncovers novel biology.</title>
        <authorList>
            <person name="Wiegand S."/>
            <person name="Jogler M."/>
            <person name="Boedeker C."/>
            <person name="Pinto D."/>
            <person name="Vollmers J."/>
            <person name="Rivas-Marin E."/>
            <person name="Kohn T."/>
            <person name="Peeters S.H."/>
            <person name="Heuer A."/>
            <person name="Rast P."/>
            <person name="Oberbeckmann S."/>
            <person name="Bunk B."/>
            <person name="Jeske O."/>
            <person name="Meyerdierks A."/>
            <person name="Storesund J.E."/>
            <person name="Kallscheuer N."/>
            <person name="Luecker S."/>
            <person name="Lage O.M."/>
            <person name="Pohl T."/>
            <person name="Merkel B.J."/>
            <person name="Hornburger P."/>
            <person name="Mueller R.-W."/>
            <person name="Bruemmer F."/>
            <person name="Labrenz M."/>
            <person name="Spormann A.M."/>
            <person name="Op den Camp H."/>
            <person name="Overmann J."/>
            <person name="Amann R."/>
            <person name="Jetten M.S.M."/>
            <person name="Mascher T."/>
            <person name="Medema M.H."/>
            <person name="Devos D.P."/>
            <person name="Kaster A.-K."/>
            <person name="Ovreas L."/>
            <person name="Rohde M."/>
            <person name="Galperin M.Y."/>
            <person name="Jogler C."/>
        </authorList>
    </citation>
    <scope>NUCLEOTIDE SEQUENCE [LARGE SCALE GENOMIC DNA]</scope>
    <source>
        <strain evidence="2 3">ElP</strain>
    </source>
</reference>
<gene>
    <name evidence="2" type="primary">ubiG_3</name>
    <name evidence="2" type="ORF">ElP_36060</name>
</gene>
<dbReference type="GO" id="GO:0102208">
    <property type="term" value="F:2-polyprenyl-6-hydroxyphenol methylase activity"/>
    <property type="evidence" value="ECO:0007669"/>
    <property type="project" value="UniProtKB-EC"/>
</dbReference>
<dbReference type="InterPro" id="IPR050508">
    <property type="entry name" value="Methyltransf_Superfamily"/>
</dbReference>
<keyword evidence="2" id="KW-0808">Transferase</keyword>
<dbReference type="InterPro" id="IPR029063">
    <property type="entry name" value="SAM-dependent_MTases_sf"/>
</dbReference>
<dbReference type="RefSeq" id="WP_145271443.1">
    <property type="nucleotide sequence ID" value="NZ_CP036426.1"/>
</dbReference>
<keyword evidence="2" id="KW-0489">Methyltransferase</keyword>
<name>A0A518H4C2_9BACT</name>
<dbReference type="Pfam" id="PF08241">
    <property type="entry name" value="Methyltransf_11"/>
    <property type="match status" value="1"/>
</dbReference>
<dbReference type="CDD" id="cd02440">
    <property type="entry name" value="AdoMet_MTases"/>
    <property type="match status" value="1"/>
</dbReference>
<evidence type="ECO:0000313" key="2">
    <source>
        <dbReference type="EMBL" id="QDV35701.1"/>
    </source>
</evidence>
<dbReference type="SUPFAM" id="SSF53335">
    <property type="entry name" value="S-adenosyl-L-methionine-dependent methyltransferases"/>
    <property type="match status" value="1"/>
</dbReference>
<dbReference type="EC" id="2.1.1.222" evidence="2"/>
<sequence>MDGHRDILDYNRHAWDRQVERGNRWIVPVGPEEVARARRGDWSIVLTPTRAVPHDWFPPLSGLDVLCLASGGGQQGPILAAAGAKVTVLDNSPNQLARDRLVADREGLDLAPVEGDMADLGMFPGGRFDLIVHPCSNGFAPDVRPVWREAFRVLRPGGTMLSGFANPVLYLFDEFARERGEFRVAHTIPYSDLASLGEEDRRRLADRDEPLAFGHTLGDQIGGQIEAGFALVGFYEDADPESLLGAYLPTFIATRSLKPGSS</sequence>
<evidence type="ECO:0000259" key="1">
    <source>
        <dbReference type="Pfam" id="PF08241"/>
    </source>
</evidence>
<proteinExistence type="predicted"/>
<protein>
    <submittedName>
        <fullName evidence="2">Ubiquinone biosynthesis O-methyltransferase</fullName>
        <ecNumber evidence="2">2.1.1.222</ecNumber>
    </submittedName>
</protein>
<dbReference type="InterPro" id="IPR013216">
    <property type="entry name" value="Methyltransf_11"/>
</dbReference>
<evidence type="ECO:0000313" key="3">
    <source>
        <dbReference type="Proteomes" id="UP000317835"/>
    </source>
</evidence>
<accession>A0A518H4C2</accession>
<dbReference type="PANTHER" id="PTHR42912">
    <property type="entry name" value="METHYLTRANSFERASE"/>
    <property type="match status" value="1"/>
</dbReference>
<keyword evidence="2" id="KW-0830">Ubiquinone</keyword>
<dbReference type="GO" id="GO:0032259">
    <property type="term" value="P:methylation"/>
    <property type="evidence" value="ECO:0007669"/>
    <property type="project" value="UniProtKB-KW"/>
</dbReference>
<organism evidence="2 3">
    <name type="scientific">Tautonia plasticadhaerens</name>
    <dbReference type="NCBI Taxonomy" id="2527974"/>
    <lineage>
        <taxon>Bacteria</taxon>
        <taxon>Pseudomonadati</taxon>
        <taxon>Planctomycetota</taxon>
        <taxon>Planctomycetia</taxon>
        <taxon>Isosphaerales</taxon>
        <taxon>Isosphaeraceae</taxon>
        <taxon>Tautonia</taxon>
    </lineage>
</organism>
<feature type="domain" description="Methyltransferase type 11" evidence="1">
    <location>
        <begin position="66"/>
        <end position="161"/>
    </location>
</feature>
<dbReference type="OrthoDB" id="9772751at2"/>
<dbReference type="GO" id="GO:0008757">
    <property type="term" value="F:S-adenosylmethionine-dependent methyltransferase activity"/>
    <property type="evidence" value="ECO:0007669"/>
    <property type="project" value="InterPro"/>
</dbReference>
<dbReference type="AlphaFoldDB" id="A0A518H4C2"/>
<dbReference type="Proteomes" id="UP000317835">
    <property type="component" value="Chromosome"/>
</dbReference>
<dbReference type="Gene3D" id="3.40.50.150">
    <property type="entry name" value="Vaccinia Virus protein VP39"/>
    <property type="match status" value="1"/>
</dbReference>
<dbReference type="KEGG" id="tpla:ElP_36060"/>
<dbReference type="EMBL" id="CP036426">
    <property type="protein sequence ID" value="QDV35701.1"/>
    <property type="molecule type" value="Genomic_DNA"/>
</dbReference>